<proteinExistence type="predicted"/>
<name>A0A1A0HHJ4_9ASCO</name>
<dbReference type="Proteomes" id="UP000092555">
    <property type="component" value="Unassembled WGS sequence"/>
</dbReference>
<dbReference type="OrthoDB" id="4079976at2759"/>
<evidence type="ECO:0000313" key="3">
    <source>
        <dbReference type="Proteomes" id="UP000092555"/>
    </source>
</evidence>
<comment type="caution">
    <text evidence="2">The sequence shown here is derived from an EMBL/GenBank/DDBJ whole genome shotgun (WGS) entry which is preliminary data.</text>
</comment>
<feature type="transmembrane region" description="Helical" evidence="1">
    <location>
        <begin position="219"/>
        <end position="241"/>
    </location>
</feature>
<keyword evidence="1" id="KW-0812">Transmembrane</keyword>
<organism evidence="2 3">
    <name type="scientific">Metschnikowia bicuspidata var. bicuspidata NRRL YB-4993</name>
    <dbReference type="NCBI Taxonomy" id="869754"/>
    <lineage>
        <taxon>Eukaryota</taxon>
        <taxon>Fungi</taxon>
        <taxon>Dikarya</taxon>
        <taxon>Ascomycota</taxon>
        <taxon>Saccharomycotina</taxon>
        <taxon>Pichiomycetes</taxon>
        <taxon>Metschnikowiaceae</taxon>
        <taxon>Metschnikowia</taxon>
    </lineage>
</organism>
<dbReference type="RefSeq" id="XP_018713956.1">
    <property type="nucleotide sequence ID" value="XM_018856798.1"/>
</dbReference>
<evidence type="ECO:0000313" key="2">
    <source>
        <dbReference type="EMBL" id="OBA23475.1"/>
    </source>
</evidence>
<dbReference type="EMBL" id="LXTC01000001">
    <property type="protein sequence ID" value="OBA23475.1"/>
    <property type="molecule type" value="Genomic_DNA"/>
</dbReference>
<gene>
    <name evidence="2" type="ORF">METBIDRAFT_36917</name>
</gene>
<dbReference type="GeneID" id="30029774"/>
<keyword evidence="1" id="KW-0472">Membrane</keyword>
<sequence length="312" mass="34047">MTYLIGDRRISLSGPPLSAEEQRVVRAHPRLFQACLNASAHRYLLSSKQIVHLYTDIVTIYSTLLLKIAHYDDVRAMAAKTRAALARLETDLGSVLGRPVHGPGVGWELLPYEAVVKKGALVVLQACGAAFAAVHRTLCCIDVFFGAFDNLKKLLVPCLATHTRMVQKLLGGAAGLLRLQTIVDQIGMLPELTPSVAKQLQKIAAITGGLEREARLLDMVFAAVNPSLLLYTAVLLGRAILKRDVAARSCQIVARRDVCYQAAEHVVSIPLSGSPAPSLYMYESTRHVLYFFSAVLVVVLAVLFRLYNVVFG</sequence>
<protein>
    <submittedName>
        <fullName evidence="2">Uncharacterized protein</fullName>
    </submittedName>
</protein>
<evidence type="ECO:0000256" key="1">
    <source>
        <dbReference type="SAM" id="Phobius"/>
    </source>
</evidence>
<accession>A0A1A0HHJ4</accession>
<keyword evidence="1" id="KW-1133">Transmembrane helix</keyword>
<dbReference type="AlphaFoldDB" id="A0A1A0HHJ4"/>
<reference evidence="2 3" key="1">
    <citation type="submission" date="2016-05" db="EMBL/GenBank/DDBJ databases">
        <title>Comparative genomics of biotechnologically important yeasts.</title>
        <authorList>
            <consortium name="DOE Joint Genome Institute"/>
            <person name="Riley R."/>
            <person name="Haridas S."/>
            <person name="Wolfe K.H."/>
            <person name="Lopes M.R."/>
            <person name="Hittinger C.T."/>
            <person name="Goker M."/>
            <person name="Salamov A."/>
            <person name="Wisecaver J."/>
            <person name="Long T.M."/>
            <person name="Aerts A.L."/>
            <person name="Barry K."/>
            <person name="Choi C."/>
            <person name="Clum A."/>
            <person name="Coughlan A.Y."/>
            <person name="Deshpande S."/>
            <person name="Douglass A.P."/>
            <person name="Hanson S.J."/>
            <person name="Klenk H.-P."/>
            <person name="LaButti K."/>
            <person name="Lapidus A."/>
            <person name="Lindquist E."/>
            <person name="Lipzen A."/>
            <person name="Meier-kolthoff J.P."/>
            <person name="Ohm R.A."/>
            <person name="Otillar R.P."/>
            <person name="Pangilinan J."/>
            <person name="Peng Y."/>
            <person name="Rokas A."/>
            <person name="Rosa C.A."/>
            <person name="Scheuner C."/>
            <person name="Sibirny A.A."/>
            <person name="Slot J.C."/>
            <person name="Stielow J.B."/>
            <person name="Sun H."/>
            <person name="Kurtzman C.P."/>
            <person name="Blackwell M."/>
            <person name="Grigoriev I.V."/>
            <person name="Jeffries T.W."/>
        </authorList>
    </citation>
    <scope>NUCLEOTIDE SEQUENCE [LARGE SCALE GENOMIC DNA]</scope>
    <source>
        <strain evidence="2 3">NRRL YB-4993</strain>
    </source>
</reference>
<feature type="transmembrane region" description="Helical" evidence="1">
    <location>
        <begin position="288"/>
        <end position="307"/>
    </location>
</feature>
<keyword evidence="3" id="KW-1185">Reference proteome</keyword>